<feature type="non-terminal residue" evidence="3">
    <location>
        <position position="1"/>
    </location>
</feature>
<evidence type="ECO:0000256" key="1">
    <source>
        <dbReference type="SAM" id="Coils"/>
    </source>
</evidence>
<comment type="caution">
    <text evidence="3">The sequence shown here is derived from an EMBL/GenBank/DDBJ whole genome shotgun (WGS) entry which is preliminary data.</text>
</comment>
<keyword evidence="1" id="KW-0175">Coiled coil</keyword>
<reference evidence="3" key="1">
    <citation type="journal article" date="2019" name="Sci. Rep.">
        <title>Draft genome of Tanacetum cinerariifolium, the natural source of mosquito coil.</title>
        <authorList>
            <person name="Yamashiro T."/>
            <person name="Shiraishi A."/>
            <person name="Satake H."/>
            <person name="Nakayama K."/>
        </authorList>
    </citation>
    <scope>NUCLEOTIDE SEQUENCE</scope>
</reference>
<proteinExistence type="predicted"/>
<sequence length="565" mass="63828">MPIRVKLDRPMKLGDCATWDGGKTTWGGRVEAMGTVPVCVCTQESWGEGTGFWREKRDLTISIRVYNPDLPKDKTILGRIPILKTLHVSHGSKQTKPGYDHTSQNNHKRSELKGRDGCHLPVSCRGLTTSYLHPWRLDTLLSDSRHAYLSQARFLGSVLDLDWCQETIRDTIAQTRFESVSKHSNNSLLARGYTLRSDEDSMKLNELMELYTNLQNNVLDLEKIKTTQRNKIDILKRRVKKLEKRNRSRTHKLKRLYKVGLSARVESSRDEESLGKDASKQGKGIDAIDADEDITLVNNDDKEMFYVGNLGGEEVFVAGQNDNVVEEVVNAAQVSTVAITVTITTEEITLAQVLEALKTLKPKVKGIVFQNPASKDKEVHMTVRDYDDTLVCCIENAIKDCIMDFGASFHATYYKEELESWTLKDVRYILGLKRRLIFVGQLDEEGYHVGFGDQQWKVTKGKTLLCGTRGGHMSEKVKILAAKGRIPDLHKAIVGFCEPCVLGKQKKADLATMLPLSMTTARRYGFIFLKKIEVFNTFNKWKADMENEDIVAESSFSIVLRMGLG</sequence>
<feature type="coiled-coil region" evidence="1">
    <location>
        <begin position="204"/>
        <end position="252"/>
    </location>
</feature>
<evidence type="ECO:0000256" key="2">
    <source>
        <dbReference type="SAM" id="MobiDB-lite"/>
    </source>
</evidence>
<dbReference type="EMBL" id="BKCJ010125494">
    <property type="protein sequence ID" value="GEX71684.1"/>
    <property type="molecule type" value="Genomic_DNA"/>
</dbReference>
<gene>
    <name evidence="3" type="ORF">Tci_343659</name>
</gene>
<accession>A0A699H9Z9</accession>
<dbReference type="AlphaFoldDB" id="A0A699H9Z9"/>
<protein>
    <submittedName>
        <fullName evidence="3">Uncharacterized protein</fullName>
    </submittedName>
</protein>
<organism evidence="3">
    <name type="scientific">Tanacetum cinerariifolium</name>
    <name type="common">Dalmatian daisy</name>
    <name type="synonym">Chrysanthemum cinerariifolium</name>
    <dbReference type="NCBI Taxonomy" id="118510"/>
    <lineage>
        <taxon>Eukaryota</taxon>
        <taxon>Viridiplantae</taxon>
        <taxon>Streptophyta</taxon>
        <taxon>Embryophyta</taxon>
        <taxon>Tracheophyta</taxon>
        <taxon>Spermatophyta</taxon>
        <taxon>Magnoliopsida</taxon>
        <taxon>eudicotyledons</taxon>
        <taxon>Gunneridae</taxon>
        <taxon>Pentapetalae</taxon>
        <taxon>asterids</taxon>
        <taxon>campanulids</taxon>
        <taxon>Asterales</taxon>
        <taxon>Asteraceae</taxon>
        <taxon>Asteroideae</taxon>
        <taxon>Anthemideae</taxon>
        <taxon>Anthemidinae</taxon>
        <taxon>Tanacetum</taxon>
    </lineage>
</organism>
<evidence type="ECO:0000313" key="3">
    <source>
        <dbReference type="EMBL" id="GEX71684.1"/>
    </source>
</evidence>
<name>A0A699H9Z9_TANCI</name>
<feature type="region of interest" description="Disordered" evidence="2">
    <location>
        <begin position="91"/>
        <end position="114"/>
    </location>
</feature>
<feature type="compositionally biased region" description="Polar residues" evidence="2">
    <location>
        <begin position="91"/>
        <end position="105"/>
    </location>
</feature>